<feature type="compositionally biased region" description="Polar residues" evidence="5">
    <location>
        <begin position="23"/>
        <end position="34"/>
    </location>
</feature>
<dbReference type="EMBL" id="JPKY01000197">
    <property type="protein sequence ID" value="KFH40490.1"/>
    <property type="molecule type" value="Genomic_DNA"/>
</dbReference>
<evidence type="ECO:0000256" key="3">
    <source>
        <dbReference type="ARBA" id="ARBA00022806"/>
    </source>
</evidence>
<name>A0A086STQ8_HAPC1</name>
<dbReference type="Gene3D" id="3.40.50.300">
    <property type="entry name" value="P-loop containing nucleotide triphosphate hydrolases"/>
    <property type="match status" value="2"/>
</dbReference>
<feature type="region of interest" description="Disordered" evidence="5">
    <location>
        <begin position="1"/>
        <end position="34"/>
    </location>
</feature>
<dbReference type="InterPro" id="IPR050534">
    <property type="entry name" value="Coronavir_polyprotein_1ab"/>
</dbReference>
<dbReference type="InterPro" id="IPR041679">
    <property type="entry name" value="DNA2/NAM7-like_C"/>
</dbReference>
<evidence type="ECO:0000256" key="1">
    <source>
        <dbReference type="ARBA" id="ARBA00022741"/>
    </source>
</evidence>
<dbReference type="InterPro" id="IPR047187">
    <property type="entry name" value="SF1_C_Upf1"/>
</dbReference>
<gene>
    <name evidence="7" type="ORF">ACRE_088290</name>
</gene>
<evidence type="ECO:0000256" key="5">
    <source>
        <dbReference type="SAM" id="MobiDB-lite"/>
    </source>
</evidence>
<dbReference type="SUPFAM" id="SSF52540">
    <property type="entry name" value="P-loop containing nucleoside triphosphate hydrolases"/>
    <property type="match status" value="1"/>
</dbReference>
<keyword evidence="3 7" id="KW-0347">Helicase</keyword>
<keyword evidence="4" id="KW-0067">ATP-binding</keyword>
<proteinExistence type="predicted"/>
<keyword evidence="2" id="KW-0378">Hydrolase</keyword>
<dbReference type="Pfam" id="PF13087">
    <property type="entry name" value="AAA_12"/>
    <property type="match status" value="1"/>
</dbReference>
<accession>A0A086STQ8</accession>
<dbReference type="OrthoDB" id="6513042at2759"/>
<dbReference type="STRING" id="857340.A0A086STQ8"/>
<dbReference type="InterPro" id="IPR027417">
    <property type="entry name" value="P-loop_NTPase"/>
</dbReference>
<evidence type="ECO:0000313" key="8">
    <source>
        <dbReference type="Proteomes" id="UP000029964"/>
    </source>
</evidence>
<protein>
    <submittedName>
        <fullName evidence="7">Helicase MAGATAMA-like protein</fullName>
    </submittedName>
</protein>
<feature type="region of interest" description="Disordered" evidence="5">
    <location>
        <begin position="1040"/>
        <end position="1073"/>
    </location>
</feature>
<keyword evidence="8" id="KW-1185">Reference proteome</keyword>
<dbReference type="CDD" id="cd18808">
    <property type="entry name" value="SF1_C_Upf1"/>
    <property type="match status" value="1"/>
</dbReference>
<dbReference type="PANTHER" id="PTHR43788:SF8">
    <property type="entry name" value="DNA-BINDING PROTEIN SMUBP-2"/>
    <property type="match status" value="1"/>
</dbReference>
<feature type="domain" description="DNA2/NAM7 helicase-like C-terminal" evidence="6">
    <location>
        <begin position="822"/>
        <end position="1030"/>
    </location>
</feature>
<dbReference type="GO" id="GO:0043139">
    <property type="term" value="F:5'-3' DNA helicase activity"/>
    <property type="evidence" value="ECO:0007669"/>
    <property type="project" value="TreeGrafter"/>
</dbReference>
<dbReference type="GO" id="GO:0016787">
    <property type="term" value="F:hydrolase activity"/>
    <property type="evidence" value="ECO:0007669"/>
    <property type="project" value="UniProtKB-KW"/>
</dbReference>
<dbReference type="AlphaFoldDB" id="A0A086STQ8"/>
<keyword evidence="1" id="KW-0547">Nucleotide-binding</keyword>
<evidence type="ECO:0000313" key="7">
    <source>
        <dbReference type="EMBL" id="KFH40490.1"/>
    </source>
</evidence>
<dbReference type="Proteomes" id="UP000029964">
    <property type="component" value="Unassembled WGS sequence"/>
</dbReference>
<organism evidence="7 8">
    <name type="scientific">Hapsidospora chrysogenum (strain ATCC 11550 / CBS 779.69 / DSM 880 / IAM 14645 / JCM 23072 / IMI 49137)</name>
    <name type="common">Acremonium chrysogenum</name>
    <dbReference type="NCBI Taxonomy" id="857340"/>
    <lineage>
        <taxon>Eukaryota</taxon>
        <taxon>Fungi</taxon>
        <taxon>Dikarya</taxon>
        <taxon>Ascomycota</taxon>
        <taxon>Pezizomycotina</taxon>
        <taxon>Sordariomycetes</taxon>
        <taxon>Hypocreomycetidae</taxon>
        <taxon>Hypocreales</taxon>
        <taxon>Bionectriaceae</taxon>
        <taxon>Hapsidospora</taxon>
    </lineage>
</organism>
<evidence type="ECO:0000259" key="6">
    <source>
        <dbReference type="Pfam" id="PF13087"/>
    </source>
</evidence>
<evidence type="ECO:0000256" key="2">
    <source>
        <dbReference type="ARBA" id="ARBA00022801"/>
    </source>
</evidence>
<dbReference type="Pfam" id="PF13245">
    <property type="entry name" value="AAA_19"/>
    <property type="match status" value="1"/>
</dbReference>
<comment type="caution">
    <text evidence="7">The sequence shown here is derived from an EMBL/GenBank/DDBJ whole genome shotgun (WGS) entry which is preliminary data.</text>
</comment>
<dbReference type="HOGENOM" id="CLU_007214_0_0_1"/>
<dbReference type="PANTHER" id="PTHR43788">
    <property type="entry name" value="DNA2/NAM7 HELICASE FAMILY MEMBER"/>
    <property type="match status" value="1"/>
</dbReference>
<dbReference type="GO" id="GO:0005524">
    <property type="term" value="F:ATP binding"/>
    <property type="evidence" value="ECO:0007669"/>
    <property type="project" value="UniProtKB-KW"/>
</dbReference>
<reference evidence="8" key="1">
    <citation type="journal article" date="2014" name="Genome Announc.">
        <title>Genome sequence and annotation of Acremonium chrysogenum, producer of the beta-lactam antibiotic cephalosporin C.</title>
        <authorList>
            <person name="Terfehr D."/>
            <person name="Dahlmann T.A."/>
            <person name="Specht T."/>
            <person name="Zadra I."/>
            <person name="Kuernsteiner H."/>
            <person name="Kueck U."/>
        </authorList>
    </citation>
    <scope>NUCLEOTIDE SEQUENCE [LARGE SCALE GENOMIC DNA]</scope>
    <source>
        <strain evidence="8">ATCC 11550 / CBS 779.69 / DSM 880 / IAM 14645 / JCM 23072 / IMI 49137</strain>
    </source>
</reference>
<sequence>MSNLLTTKIPTQGASRPLDGTSLGVTPSPASRTPATFRKTVAKPAALFIGDGPHSIVMGGNKILGLSNNALAFPFGKDTEDDGFGKVHHYDRNSRTTRVTESYTLDVKFPRDQYEFSVCRFDNDHGASRFPDAVCGLSLLKVALRGQFHVSVQGFRMPFANPGHPSEGWINEGKPIAGNITLLDVLLQRDFSLVVRMPPDLLAKEMTSDPPFQYPYGHHLDWDPDLWHTILARNKSSHQFRAAISFSDDHSLMTVLAHSVVQDTMWIADAASAIFATKFPAYFVPTDQDQAVPSRYFAVVSLTQAFRERYEKEWRRLTNCDSFQLAFHGDMSEMKPPSLGDEQPWSKLAVTAWDCKIVDYPDSFDALNSHPRQPYDLVLLVRRPPPAKNQADVEIATFASRNCVSLLFDSQMAECGRLVHAVNTLKPGAQPTNPVGCGATTREALNNASGSRHAQTPPDIKSRMDTQRALLRGAGFWPLPSGPDHSTSLARLRLDTLASSPLPVVDLLGEDPYVDALIETMVLEVDRPRFRAHMKEAPLGLRIMTAGPGFGKTHLLATGTLAMATTIGKIYGTAPTNVAVTNFAERLYRHDQTVVSRMNSDKSPEDPSRARRKVIIRGFKADDEIVAFRTLLGNPALGNNAAPNSTCRGASQWKLQLSLAFWVLRVLRFKGQGVPILDADDSHAILKVQAALDRDPSLRALRAVAAGELDFSQLPSVPLASIRSMFARVLDTADLVLTTSAMSEKMPYVRYKTDQAKGVAVDEAANMNRAQFVAVWGNTLMPVIMAGDEKQLQPAVMTTSETDDDGNFLNHHVEDGRVSALSWFMTMGWPIYRLRTQFRMAEGMFDLCHRELYNDLPFNYAPGCRIDHPDFMAGRALETYLRGRFPELAPAREGKMDPLFIHCEGTYTVKDKATGSRRNVGQVTLALDLISDFVKMTRTNPAKIVIIAPYKANVEIIGRFLKKRPDYHPLRGIGDPATVDSFQGREGDIVVAIMGTTKAGTAGGPGFTTNENRLNVLCSRQRCGLLVVGDIMVTGQLEDKGKKTKGKGKGKAGGGYVEEHPSQILGGQEGRYA</sequence>
<feature type="compositionally biased region" description="Polar residues" evidence="5">
    <location>
        <begin position="1"/>
        <end position="14"/>
    </location>
</feature>
<evidence type="ECO:0000256" key="4">
    <source>
        <dbReference type="ARBA" id="ARBA00022840"/>
    </source>
</evidence>